<organism evidence="2 3">
    <name type="scientific">Sphingomonas taxi</name>
    <dbReference type="NCBI Taxonomy" id="1549858"/>
    <lineage>
        <taxon>Bacteria</taxon>
        <taxon>Pseudomonadati</taxon>
        <taxon>Pseudomonadota</taxon>
        <taxon>Alphaproteobacteria</taxon>
        <taxon>Sphingomonadales</taxon>
        <taxon>Sphingomonadaceae</taxon>
        <taxon>Sphingomonas</taxon>
    </lineage>
</organism>
<dbReference type="PANTHER" id="PTHR33164">
    <property type="entry name" value="TRANSCRIPTIONAL REGULATOR, MARR FAMILY"/>
    <property type="match status" value="1"/>
</dbReference>
<dbReference type="GO" id="GO:0006950">
    <property type="term" value="P:response to stress"/>
    <property type="evidence" value="ECO:0007669"/>
    <property type="project" value="TreeGrafter"/>
</dbReference>
<dbReference type="AlphaFoldDB" id="A0A097EHZ4"/>
<dbReference type="PROSITE" id="PS50995">
    <property type="entry name" value="HTH_MARR_2"/>
    <property type="match status" value="1"/>
</dbReference>
<name>A0A097EHZ4_9SPHN</name>
<dbReference type="STRING" id="1549858.MC45_13380"/>
<dbReference type="InterPro" id="IPR039422">
    <property type="entry name" value="MarR/SlyA-like"/>
</dbReference>
<dbReference type="EMBL" id="CP009571">
    <property type="protein sequence ID" value="AIT07193.1"/>
    <property type="molecule type" value="Genomic_DNA"/>
</dbReference>
<dbReference type="Proteomes" id="UP000033200">
    <property type="component" value="Chromosome"/>
</dbReference>
<keyword evidence="3" id="KW-1185">Reference proteome</keyword>
<gene>
    <name evidence="2" type="ORF">MC45_13380</name>
</gene>
<proteinExistence type="predicted"/>
<dbReference type="Gene3D" id="1.10.10.10">
    <property type="entry name" value="Winged helix-like DNA-binding domain superfamily/Winged helix DNA-binding domain"/>
    <property type="match status" value="1"/>
</dbReference>
<dbReference type="eggNOG" id="COG1846">
    <property type="taxonomic scope" value="Bacteria"/>
</dbReference>
<dbReference type="HOGENOM" id="CLU_102087_1_0_5"/>
<feature type="domain" description="HTH marR-type" evidence="1">
    <location>
        <begin position="3"/>
        <end position="149"/>
    </location>
</feature>
<evidence type="ECO:0000313" key="3">
    <source>
        <dbReference type="Proteomes" id="UP000033200"/>
    </source>
</evidence>
<accession>A0A097EHZ4</accession>
<dbReference type="InterPro" id="IPR000835">
    <property type="entry name" value="HTH_MarR-typ"/>
</dbReference>
<reference evidence="2 3" key="1">
    <citation type="submission" date="2014-09" db="EMBL/GenBank/DDBJ databases">
        <title>Using Illumina technology Improving SMRT sequencing Genome Assembly by RASTools.</title>
        <authorList>
            <person name="Zhou Y."/>
            <person name="Ma T."/>
            <person name="Liu T."/>
        </authorList>
    </citation>
    <scope>NUCLEOTIDE SEQUENCE [LARGE SCALE GENOMIC DNA]</scope>
    <source>
        <strain evidence="2 3">ATCC 55669</strain>
    </source>
</reference>
<dbReference type="InterPro" id="IPR036390">
    <property type="entry name" value="WH_DNA-bd_sf"/>
</dbReference>
<evidence type="ECO:0000259" key="1">
    <source>
        <dbReference type="PROSITE" id="PS50995"/>
    </source>
</evidence>
<dbReference type="GO" id="GO:0003700">
    <property type="term" value="F:DNA-binding transcription factor activity"/>
    <property type="evidence" value="ECO:0007669"/>
    <property type="project" value="InterPro"/>
</dbReference>
<dbReference type="SMART" id="SM00347">
    <property type="entry name" value="HTH_MARR"/>
    <property type="match status" value="1"/>
</dbReference>
<dbReference type="KEGG" id="stax:MC45_13380"/>
<evidence type="ECO:0000313" key="2">
    <source>
        <dbReference type="EMBL" id="AIT07193.1"/>
    </source>
</evidence>
<protein>
    <submittedName>
        <fullName evidence="2">MarR family transcriptional regulator</fullName>
    </submittedName>
</protein>
<dbReference type="InterPro" id="IPR036388">
    <property type="entry name" value="WH-like_DNA-bd_sf"/>
</dbReference>
<dbReference type="Pfam" id="PF12802">
    <property type="entry name" value="MarR_2"/>
    <property type="match status" value="1"/>
</dbReference>
<dbReference type="SUPFAM" id="SSF46785">
    <property type="entry name" value="Winged helix' DNA-binding domain"/>
    <property type="match status" value="1"/>
</dbReference>
<sequence>MDAPKLSSALFLHDSAIRRGMELMIFAQSRFVRSADDKLAEIGLGRAHHRAMYFIGRKPDITVGELLTLLGVTKQSLGRVMKDLVDRTLVQMRHGDHDRRHRLLRLTDAGEALEQALYEEQREKMARAYSHAGQEAVAGYWSVLEALIPEASRVHVDALGR</sequence>
<dbReference type="RefSeq" id="WP_038664068.1">
    <property type="nucleotide sequence ID" value="NZ_CP009571.1"/>
</dbReference>
<dbReference type="PANTHER" id="PTHR33164:SF44">
    <property type="entry name" value="TRANSCRIPTIONAL REGULATORY PROTEIN"/>
    <property type="match status" value="1"/>
</dbReference>